<keyword evidence="1" id="KW-1133">Transmembrane helix</keyword>
<evidence type="ECO:0008006" key="4">
    <source>
        <dbReference type="Google" id="ProtNLM"/>
    </source>
</evidence>
<keyword evidence="1" id="KW-0472">Membrane</keyword>
<evidence type="ECO:0000256" key="1">
    <source>
        <dbReference type="SAM" id="Phobius"/>
    </source>
</evidence>
<reference evidence="3" key="1">
    <citation type="submission" date="2017-01" db="EMBL/GenBank/DDBJ databases">
        <title>Comparative genomics of anhydrobiosis in the tardigrade Hypsibius dujardini.</title>
        <authorList>
            <person name="Yoshida Y."/>
            <person name="Koutsovoulos G."/>
            <person name="Laetsch D."/>
            <person name="Stevens L."/>
            <person name="Kumar S."/>
            <person name="Horikawa D."/>
            <person name="Ishino K."/>
            <person name="Komine S."/>
            <person name="Tomita M."/>
            <person name="Blaxter M."/>
            <person name="Arakawa K."/>
        </authorList>
    </citation>
    <scope>NUCLEOTIDE SEQUENCE [LARGE SCALE GENOMIC DNA]</scope>
    <source>
        <strain evidence="3">Z151</strain>
    </source>
</reference>
<proteinExistence type="predicted"/>
<name>A0A9X6RLL2_HYPEX</name>
<protein>
    <recommendedName>
        <fullName evidence="4">CAS1 domain-containing protein 1</fullName>
    </recommendedName>
</protein>
<dbReference type="Proteomes" id="UP000192578">
    <property type="component" value="Unassembled WGS sequence"/>
</dbReference>
<dbReference type="AlphaFoldDB" id="A0A9X6RLL2"/>
<accession>A0A9X6RLL2</accession>
<sequence>MGGSQSRVRHWHRLGHSAIPIRIALLTAIVIIFMSLRKTTTTYLEKVYYSATATDDNCSRLFQSGSLKWNLREGTSTWRPRDCELRYRSLNDSVKCMGTHGKSGKRRYIVFIGDSRVKQLRDGMVLALTGQDYDALADRTASVDPIFRQAHEAFQTSGSSLVAAGARLRFDQHEYLDDGDGGLTELIRNLTTADEVPSLVVLGVGAWQIRQCHRGRKPQNTCAQHYSQQFRKLLPLLQELAQTTDVLWLPQGALREHFLRDGNHVNAGFTNHNMIKYNNEVRRVLGSEQASTRKVVYWQSAWETSLMINDGLDGFHYGYNSKHVMTQMLMDWICHPYEGDPELNANRPNSNYCCMLNK</sequence>
<keyword evidence="3" id="KW-1185">Reference proteome</keyword>
<dbReference type="EMBL" id="MTYJ01000273">
    <property type="protein sequence ID" value="OWA52533.1"/>
    <property type="molecule type" value="Genomic_DNA"/>
</dbReference>
<evidence type="ECO:0000313" key="2">
    <source>
        <dbReference type="EMBL" id="OWA52533.1"/>
    </source>
</evidence>
<dbReference type="OrthoDB" id="6376360at2759"/>
<organism evidence="2 3">
    <name type="scientific">Hypsibius exemplaris</name>
    <name type="common">Freshwater tardigrade</name>
    <dbReference type="NCBI Taxonomy" id="2072580"/>
    <lineage>
        <taxon>Eukaryota</taxon>
        <taxon>Metazoa</taxon>
        <taxon>Ecdysozoa</taxon>
        <taxon>Tardigrada</taxon>
        <taxon>Eutardigrada</taxon>
        <taxon>Parachela</taxon>
        <taxon>Hypsibioidea</taxon>
        <taxon>Hypsibiidae</taxon>
        <taxon>Hypsibius</taxon>
    </lineage>
</organism>
<comment type="caution">
    <text evidence="2">The sequence shown here is derived from an EMBL/GenBank/DDBJ whole genome shotgun (WGS) entry which is preliminary data.</text>
</comment>
<gene>
    <name evidence="2" type="ORF">BV898_16985</name>
</gene>
<feature type="transmembrane region" description="Helical" evidence="1">
    <location>
        <begin position="19"/>
        <end position="36"/>
    </location>
</feature>
<keyword evidence="1" id="KW-0812">Transmembrane</keyword>
<evidence type="ECO:0000313" key="3">
    <source>
        <dbReference type="Proteomes" id="UP000192578"/>
    </source>
</evidence>